<reference evidence="2" key="1">
    <citation type="submission" date="2023-10" db="EMBL/GenBank/DDBJ databases">
        <authorList>
            <person name="Chen Y."/>
            <person name="Shah S."/>
            <person name="Dougan E. K."/>
            <person name="Thang M."/>
            <person name="Chan C."/>
        </authorList>
    </citation>
    <scope>NUCLEOTIDE SEQUENCE [LARGE SCALE GENOMIC DNA]</scope>
</reference>
<comment type="caution">
    <text evidence="2">The sequence shown here is derived from an EMBL/GenBank/DDBJ whole genome shotgun (WGS) entry which is preliminary data.</text>
</comment>
<evidence type="ECO:0000256" key="1">
    <source>
        <dbReference type="SAM" id="MobiDB-lite"/>
    </source>
</evidence>
<gene>
    <name evidence="2" type="ORF">PCOR1329_LOCUS69089</name>
</gene>
<dbReference type="EMBL" id="CAUYUJ010019051">
    <property type="protein sequence ID" value="CAK0888272.1"/>
    <property type="molecule type" value="Genomic_DNA"/>
</dbReference>
<evidence type="ECO:0000313" key="2">
    <source>
        <dbReference type="EMBL" id="CAK0888272.1"/>
    </source>
</evidence>
<protein>
    <submittedName>
        <fullName evidence="2">Uncharacterized protein</fullName>
    </submittedName>
</protein>
<feature type="non-terminal residue" evidence="2">
    <location>
        <position position="1"/>
    </location>
</feature>
<name>A0ABN9WNR8_9DINO</name>
<organism evidence="2 3">
    <name type="scientific">Prorocentrum cordatum</name>
    <dbReference type="NCBI Taxonomy" id="2364126"/>
    <lineage>
        <taxon>Eukaryota</taxon>
        <taxon>Sar</taxon>
        <taxon>Alveolata</taxon>
        <taxon>Dinophyceae</taxon>
        <taxon>Prorocentrales</taxon>
        <taxon>Prorocentraceae</taxon>
        <taxon>Prorocentrum</taxon>
    </lineage>
</organism>
<evidence type="ECO:0000313" key="3">
    <source>
        <dbReference type="Proteomes" id="UP001189429"/>
    </source>
</evidence>
<feature type="non-terminal residue" evidence="2">
    <location>
        <position position="432"/>
    </location>
</feature>
<sequence length="432" mass="45217">HRADFCWSFPLRLGYQARWAVPAPTLPRDRGVRPVPRLRGLATMSFAEAAGPPGAGLTWGPPPVLGQRQGSYVCLAALPPLSSAGSAPPVLGVFAFLPSGGAMGLVAGAARPRPARKVAVAKKRAARGGVTSKALEDLNEAQPAPVGAVATERAACGGAAWAAPTAREARPAAAMPAGQSRGEQVRYSSAFDEFRTWAVLREQPVMRLAKNEDNLDAIPATFFEELRLRRKAASTARDELFGEIFELGLDEGPNVRPRGRRPLQGFRRGDPLASAGPRPGEAAALVAAALLEDGPLRSVLSGRAFGKQHDPLTRPSETLNILRGSSVAPDPVRAAAVEAAVGAPAPSTLTAVRKRPAAGLAVRGEFDGTVLDKLGGLGFEFVPEVFSSPQGCAIPCQPLFSPLTPGEYERHILKGAQLAVAPHLAWHDGASS</sequence>
<keyword evidence="3" id="KW-1185">Reference proteome</keyword>
<accession>A0ABN9WNR8</accession>
<dbReference type="Proteomes" id="UP001189429">
    <property type="component" value="Unassembled WGS sequence"/>
</dbReference>
<proteinExistence type="predicted"/>
<feature type="region of interest" description="Disordered" evidence="1">
    <location>
        <begin position="255"/>
        <end position="278"/>
    </location>
</feature>